<dbReference type="Pfam" id="PF00646">
    <property type="entry name" value="F-box"/>
    <property type="match status" value="1"/>
</dbReference>
<dbReference type="EMBL" id="RCHS01000098">
    <property type="protein sequence ID" value="RMX60860.1"/>
    <property type="molecule type" value="Genomic_DNA"/>
</dbReference>
<dbReference type="SUPFAM" id="SSF81383">
    <property type="entry name" value="F-box domain"/>
    <property type="match status" value="1"/>
</dbReference>
<accession>A0A3M6V4T3</accession>
<dbReference type="SMART" id="SM00256">
    <property type="entry name" value="FBOX"/>
    <property type="match status" value="1"/>
</dbReference>
<dbReference type="CDD" id="cd22097">
    <property type="entry name" value="F-box_FBXO22"/>
    <property type="match status" value="1"/>
</dbReference>
<keyword evidence="3" id="KW-1185">Reference proteome</keyword>
<proteinExistence type="predicted"/>
<reference evidence="2 3" key="1">
    <citation type="journal article" date="2018" name="Sci. Rep.">
        <title>Comparative analysis of the Pocillopora damicornis genome highlights role of immune system in coral evolution.</title>
        <authorList>
            <person name="Cunning R."/>
            <person name="Bay R.A."/>
            <person name="Gillette P."/>
            <person name="Baker A.C."/>
            <person name="Traylor-Knowles N."/>
        </authorList>
    </citation>
    <scope>NUCLEOTIDE SEQUENCE [LARGE SCALE GENOMIC DNA]</scope>
    <source>
        <strain evidence="2">RSMAS</strain>
        <tissue evidence="2">Whole animal</tissue>
    </source>
</reference>
<name>A0A3M6V4T3_POCDA</name>
<evidence type="ECO:0000313" key="3">
    <source>
        <dbReference type="Proteomes" id="UP000275408"/>
    </source>
</evidence>
<gene>
    <name evidence="2" type="ORF">pdam_00003503</name>
</gene>
<evidence type="ECO:0000313" key="2">
    <source>
        <dbReference type="EMBL" id="RMX60860.1"/>
    </source>
</evidence>
<dbReference type="InterPro" id="IPR036047">
    <property type="entry name" value="F-box-like_dom_sf"/>
</dbReference>
<feature type="non-terminal residue" evidence="2">
    <location>
        <position position="1"/>
    </location>
</feature>
<feature type="domain" description="F-box" evidence="1">
    <location>
        <begin position="21"/>
        <end position="60"/>
    </location>
</feature>
<dbReference type="OrthoDB" id="5952621at2759"/>
<dbReference type="AlphaFoldDB" id="A0A3M6V4T3"/>
<dbReference type="PANTHER" id="PTHR14939:SF5">
    <property type="entry name" value="F-BOX ONLY PROTEIN 22"/>
    <property type="match status" value="1"/>
</dbReference>
<dbReference type="Gene3D" id="1.20.1280.50">
    <property type="match status" value="1"/>
</dbReference>
<protein>
    <recommendedName>
        <fullName evidence="1">F-box domain-containing protein</fullName>
    </recommendedName>
</protein>
<evidence type="ECO:0000259" key="1">
    <source>
        <dbReference type="SMART" id="SM00256"/>
    </source>
</evidence>
<dbReference type="InterPro" id="IPR001810">
    <property type="entry name" value="F-box_dom"/>
</dbReference>
<dbReference type="PANTHER" id="PTHR14939">
    <property type="entry name" value="F-BOX ONLY PROTEIN 22"/>
    <property type="match status" value="1"/>
</dbReference>
<organism evidence="2 3">
    <name type="scientific">Pocillopora damicornis</name>
    <name type="common">Cauliflower coral</name>
    <name type="synonym">Millepora damicornis</name>
    <dbReference type="NCBI Taxonomy" id="46731"/>
    <lineage>
        <taxon>Eukaryota</taxon>
        <taxon>Metazoa</taxon>
        <taxon>Cnidaria</taxon>
        <taxon>Anthozoa</taxon>
        <taxon>Hexacorallia</taxon>
        <taxon>Scleractinia</taxon>
        <taxon>Astrocoeniina</taxon>
        <taxon>Pocilloporidae</taxon>
        <taxon>Pocillopora</taxon>
    </lineage>
</organism>
<dbReference type="GO" id="GO:0032436">
    <property type="term" value="P:positive regulation of proteasomal ubiquitin-dependent protein catabolic process"/>
    <property type="evidence" value="ECO:0007669"/>
    <property type="project" value="TreeGrafter"/>
</dbReference>
<dbReference type="GO" id="GO:0000209">
    <property type="term" value="P:protein polyubiquitination"/>
    <property type="evidence" value="ECO:0007669"/>
    <property type="project" value="TreeGrafter"/>
</dbReference>
<comment type="caution">
    <text evidence="2">The sequence shown here is derived from an EMBL/GenBank/DDBJ whole genome shotgun (WGS) entry which is preliminary data.</text>
</comment>
<sequence length="376" mass="43386">RIQKSKMSETSNRAQSFLPYVPEMVDMILRYLPAKELRTTARVCRMWRNISTRILHSRTTWTVHHLADKLITGSEIDDVFENMFTEPRMVIQLSHREIWFTRREPRRRRNEERQLVRSVFNLFAKLPPGCVTIGCTTERIVFQQPTDEFTPNLIHHIKAGHAFICAPHMPGVCYHHVYLRTPRPPPASDWCDMFDLPAHTPVKLVVLIALSASRDFIPFLASGIRETYGEQVVVFGGVGHDRLFIDGLVKRARVVAIFISGQPFRAHAGLLNNGNDADFYTPAHQLTEEARGEGFTPKFSLLFTSRFVHKGQAFYSSSQTAFRESFSTIPMLGFYSYGEYCLTERDTEVTKINDFKRQMRYNSAIYCVCSYKNETQ</sequence>
<dbReference type="Proteomes" id="UP000275408">
    <property type="component" value="Unassembled WGS sequence"/>
</dbReference>